<accession>A0A835CGJ8</accession>
<dbReference type="InterPro" id="IPR057670">
    <property type="entry name" value="SH3_retrovirus"/>
</dbReference>
<dbReference type="Pfam" id="PF14244">
    <property type="entry name" value="Retrotran_gag_3"/>
    <property type="match status" value="1"/>
</dbReference>
<feature type="domain" description="Retroviral polymerase SH3-like" evidence="4">
    <location>
        <begin position="553"/>
        <end position="606"/>
    </location>
</feature>
<dbReference type="EMBL" id="JAAIUW010000003">
    <property type="protein sequence ID" value="KAF7839580.1"/>
    <property type="molecule type" value="Genomic_DNA"/>
</dbReference>
<dbReference type="OrthoDB" id="7691805at2759"/>
<evidence type="ECO:0000313" key="6">
    <source>
        <dbReference type="Proteomes" id="UP000634136"/>
    </source>
</evidence>
<reference evidence="5" key="1">
    <citation type="submission" date="2020-09" db="EMBL/GenBank/DDBJ databases">
        <title>Genome-Enabled Discovery of Anthraquinone Biosynthesis in Senna tora.</title>
        <authorList>
            <person name="Kang S.-H."/>
            <person name="Pandey R.P."/>
            <person name="Lee C.-M."/>
            <person name="Sim J.-S."/>
            <person name="Jeong J.-T."/>
            <person name="Choi B.-S."/>
            <person name="Jung M."/>
            <person name="Ginzburg D."/>
            <person name="Zhao K."/>
            <person name="Won S.Y."/>
            <person name="Oh T.-J."/>
            <person name="Yu Y."/>
            <person name="Kim N.-H."/>
            <person name="Lee O.R."/>
            <person name="Lee T.-H."/>
            <person name="Bashyal P."/>
            <person name="Kim T.-S."/>
            <person name="Lee W.-H."/>
            <person name="Kawkins C."/>
            <person name="Kim C.-K."/>
            <person name="Kim J.S."/>
            <person name="Ahn B.O."/>
            <person name="Rhee S.Y."/>
            <person name="Sohng J.K."/>
        </authorList>
    </citation>
    <scope>NUCLEOTIDE SEQUENCE</scope>
    <source>
        <tissue evidence="5">Leaf</tissue>
    </source>
</reference>
<dbReference type="Proteomes" id="UP000634136">
    <property type="component" value="Unassembled WGS sequence"/>
</dbReference>
<organism evidence="5 6">
    <name type="scientific">Senna tora</name>
    <dbReference type="NCBI Taxonomy" id="362788"/>
    <lineage>
        <taxon>Eukaryota</taxon>
        <taxon>Viridiplantae</taxon>
        <taxon>Streptophyta</taxon>
        <taxon>Embryophyta</taxon>
        <taxon>Tracheophyta</taxon>
        <taxon>Spermatophyta</taxon>
        <taxon>Magnoliopsida</taxon>
        <taxon>eudicotyledons</taxon>
        <taxon>Gunneridae</taxon>
        <taxon>Pentapetalae</taxon>
        <taxon>rosids</taxon>
        <taxon>fabids</taxon>
        <taxon>Fabales</taxon>
        <taxon>Fabaceae</taxon>
        <taxon>Caesalpinioideae</taxon>
        <taxon>Cassia clade</taxon>
        <taxon>Senna</taxon>
    </lineage>
</organism>
<dbReference type="InterPro" id="IPR054722">
    <property type="entry name" value="PolX-like_BBD"/>
</dbReference>
<dbReference type="InterPro" id="IPR029472">
    <property type="entry name" value="Copia-like_N"/>
</dbReference>
<dbReference type="Pfam" id="PF22936">
    <property type="entry name" value="Pol_BBD"/>
    <property type="match status" value="1"/>
</dbReference>
<protein>
    <recommendedName>
        <fullName evidence="7">Retrotransposon Copia-like N-terminal domain-containing protein</fullName>
    </recommendedName>
</protein>
<comment type="caution">
    <text evidence="5">The sequence shown here is derived from an EMBL/GenBank/DDBJ whole genome shotgun (WGS) entry which is preliminary data.</text>
</comment>
<feature type="domain" description="Retrotransposon Copia-like N-terminal" evidence="2">
    <location>
        <begin position="40"/>
        <end position="87"/>
    </location>
</feature>
<dbReference type="PANTHER" id="PTHR37610:SF40">
    <property type="entry name" value="OS01G0909600 PROTEIN"/>
    <property type="match status" value="1"/>
</dbReference>
<feature type="region of interest" description="Disordered" evidence="1">
    <location>
        <begin position="1"/>
        <end position="24"/>
    </location>
</feature>
<evidence type="ECO:0000256" key="1">
    <source>
        <dbReference type="SAM" id="MobiDB-lite"/>
    </source>
</evidence>
<evidence type="ECO:0000259" key="3">
    <source>
        <dbReference type="Pfam" id="PF22936"/>
    </source>
</evidence>
<keyword evidence="6" id="KW-1185">Reference proteome</keyword>
<dbReference type="PANTHER" id="PTHR37610">
    <property type="entry name" value="CCHC-TYPE DOMAIN-CONTAINING PROTEIN"/>
    <property type="match status" value="1"/>
</dbReference>
<name>A0A835CGJ8_9FABA</name>
<evidence type="ECO:0008006" key="7">
    <source>
        <dbReference type="Google" id="ProtNLM"/>
    </source>
</evidence>
<feature type="compositionally biased region" description="Polar residues" evidence="1">
    <location>
        <begin position="1"/>
        <end position="11"/>
    </location>
</feature>
<evidence type="ECO:0000259" key="4">
    <source>
        <dbReference type="Pfam" id="PF25597"/>
    </source>
</evidence>
<dbReference type="AlphaFoldDB" id="A0A835CGJ8"/>
<sequence>MADEQNSVSNNKSRDTSNSDKQYGSNVAEINYQRDLMYLHPSDTSGLKLIPHQLNEDNYMIWRSAIIIALKTKNKLGFVDGSVKQPADRASNVFMSWSFVDSAVTGWLLHSMNSELYEAYMFTPTARQIWKELEEKYGQTNRPQLVHVKKHMAMLERGNDSIVVYSTKLKKLWEEFCCLRPRPNCICVGCDCGAFKTLEESYESDYVDQFIMGLGEAYENVVDNILLMEHVPSFNKVYAMVKRVEKQRSITSTNTVESSVLLARVTDQKIIGANFNSRALERKKEKVKLYCTYCNRNGHTEDGCFKKVRYPDWFKELKNQKGKKTNDSVNATFSEDNVGQKAVEDDKRMMSELIQVELKKMMKAKAGSNGTSSGDTPLNSSYFVDFASTTYCDYFNSNDSKIKWIIDPGASSHVTGNRSLLTNLIGLTDKNRVQLPDGVVKTVELMGKVFLAEDLVLENVPEFKYNLISDPLTKKMLAVGRMVKNLYILEEIFASELKSEVLVCKAVGSNVEIGVKGFCIRKLVHIPPQQNGVVERKHRHLVQVARALLSHADPKKKKFDDRAIKGVFLGYAAGYKGYKVYDLEKKRIFISRDVKFHENIFPLSKTNVSKTYSDVSDEPVADFDIDFRKDAVKRSDKKVDHLVQMGDEHEILLDGDLEVSETNLNEERGDGEVEEVGDLVSSQGINAQQHNIVRSSVRDRKQLGWLKDFVTFSDARASKRTPPPTYPFLYMVVLASWLSVSL</sequence>
<evidence type="ECO:0000259" key="2">
    <source>
        <dbReference type="Pfam" id="PF14244"/>
    </source>
</evidence>
<evidence type="ECO:0000313" key="5">
    <source>
        <dbReference type="EMBL" id="KAF7839580.1"/>
    </source>
</evidence>
<dbReference type="Pfam" id="PF25597">
    <property type="entry name" value="SH3_retrovirus"/>
    <property type="match status" value="1"/>
</dbReference>
<proteinExistence type="predicted"/>
<feature type="domain" description="Retrovirus-related Pol polyprotein from transposon TNT 1-94-like beta-barrel" evidence="3">
    <location>
        <begin position="404"/>
        <end position="469"/>
    </location>
</feature>
<gene>
    <name evidence="5" type="ORF">G2W53_008062</name>
</gene>